<comment type="subcellular location">
    <subcellularLocation>
        <location evidence="1">Mitochondrion outer membrane</location>
        <topology evidence="1">Single-pass membrane protein</topology>
    </subcellularLocation>
</comment>
<dbReference type="GO" id="GO:0016887">
    <property type="term" value="F:ATP hydrolysis activity"/>
    <property type="evidence" value="ECO:0007669"/>
    <property type="project" value="InterPro"/>
</dbReference>
<keyword evidence="2 6" id="KW-0547">Nucleotide-binding</keyword>
<evidence type="ECO:0000256" key="3">
    <source>
        <dbReference type="ARBA" id="ARBA00022787"/>
    </source>
</evidence>
<dbReference type="InterPro" id="IPR041569">
    <property type="entry name" value="AAA_lid_3"/>
</dbReference>
<dbReference type="GO" id="GO:0005524">
    <property type="term" value="F:ATP binding"/>
    <property type="evidence" value="ECO:0007669"/>
    <property type="project" value="UniProtKB-KW"/>
</dbReference>
<keyword evidence="4 6" id="KW-0067">ATP-binding</keyword>
<comment type="caution">
    <text evidence="9">The sequence shown here is derived from an EMBL/GenBank/DDBJ whole genome shotgun (WGS) entry which is preliminary data.</text>
</comment>
<dbReference type="PANTHER" id="PTHR45644">
    <property type="entry name" value="AAA ATPASE, PUTATIVE (AFU_ORTHOLOGUE AFUA_2G12920)-RELATED-RELATED"/>
    <property type="match status" value="1"/>
</dbReference>
<dbReference type="PROSITE" id="PS00674">
    <property type="entry name" value="AAA"/>
    <property type="match status" value="1"/>
</dbReference>
<dbReference type="InterPro" id="IPR003959">
    <property type="entry name" value="ATPase_AAA_core"/>
</dbReference>
<dbReference type="GO" id="GO:0005741">
    <property type="term" value="C:mitochondrial outer membrane"/>
    <property type="evidence" value="ECO:0007669"/>
    <property type="project" value="UniProtKB-SubCell"/>
</dbReference>
<dbReference type="InterPro" id="IPR051701">
    <property type="entry name" value="Mito_OM_Translocase_MSP1"/>
</dbReference>
<evidence type="ECO:0000256" key="4">
    <source>
        <dbReference type="ARBA" id="ARBA00022840"/>
    </source>
</evidence>
<dbReference type="InterPro" id="IPR027417">
    <property type="entry name" value="P-loop_NTPase"/>
</dbReference>
<dbReference type="SUPFAM" id="SSF52540">
    <property type="entry name" value="P-loop containing nucleoside triphosphate hydrolases"/>
    <property type="match status" value="1"/>
</dbReference>
<dbReference type="PANTHER" id="PTHR45644:SF3">
    <property type="entry name" value="FI08533P-RELATED"/>
    <property type="match status" value="1"/>
</dbReference>
<sequence length="455" mass="52050">MFGTSSYEDSLLDMIILPNQIEVQFNDIGGLDAVKSDLMETVLVPLMHPDLTNTSRLCAPPLGVLFYGVPGTGKSMMAKAVARETNATFFSLFVFFSFPFSLKPLNVDMSRLMSKWYGDSQKYISALFSLAKKMAPSIIWIDEIDALFSQRSRSDHQADMYNKALFLSLWDGLASSSSDNCEDDFSSYQPDDSDYSYDTNYYGNTRSSKRENQKSQVIILGATNRPEEVDEAFLRRMGRQYEFDMPDKKTRKLILYILLQYEQYDTTVDLEKLAETTDGYSGSDLKELCKYAATLPLREYVRNSNVEKQAHKTNAEEKDDIKKTSDDNDSKNEESTFWKSLYTITPGIFSSKQSKNTDKDNPRNKERVIDSYSQHIRNNNVKLRPITMTDFEHALKQVKSTTKTHQQHENRFADPLASSSLMHMLANLNLSEPNSNLPKKVLNSFPKKKVLKKRL</sequence>
<evidence type="ECO:0000256" key="1">
    <source>
        <dbReference type="ARBA" id="ARBA00004572"/>
    </source>
</evidence>
<dbReference type="EMBL" id="ASPP01021361">
    <property type="protein sequence ID" value="ETO12497.1"/>
    <property type="molecule type" value="Genomic_DNA"/>
</dbReference>
<organism evidence="9 10">
    <name type="scientific">Reticulomyxa filosa</name>
    <dbReference type="NCBI Taxonomy" id="46433"/>
    <lineage>
        <taxon>Eukaryota</taxon>
        <taxon>Sar</taxon>
        <taxon>Rhizaria</taxon>
        <taxon>Retaria</taxon>
        <taxon>Foraminifera</taxon>
        <taxon>Monothalamids</taxon>
        <taxon>Reticulomyxidae</taxon>
        <taxon>Reticulomyxa</taxon>
    </lineage>
</organism>
<keyword evidence="10" id="KW-1185">Reference proteome</keyword>
<dbReference type="Gene3D" id="1.10.8.60">
    <property type="match status" value="1"/>
</dbReference>
<keyword evidence="3" id="KW-0472">Membrane</keyword>
<dbReference type="Gene3D" id="3.40.50.300">
    <property type="entry name" value="P-loop containing nucleotide triphosphate hydrolases"/>
    <property type="match status" value="1"/>
</dbReference>
<protein>
    <recommendedName>
        <fullName evidence="8">AAA+ ATPase domain-containing protein</fullName>
    </recommendedName>
</protein>
<dbReference type="AlphaFoldDB" id="X6MGG1"/>
<evidence type="ECO:0000313" key="10">
    <source>
        <dbReference type="Proteomes" id="UP000023152"/>
    </source>
</evidence>
<keyword evidence="5" id="KW-0496">Mitochondrion</keyword>
<dbReference type="InterPro" id="IPR003593">
    <property type="entry name" value="AAA+_ATPase"/>
</dbReference>
<dbReference type="Proteomes" id="UP000023152">
    <property type="component" value="Unassembled WGS sequence"/>
</dbReference>
<evidence type="ECO:0000256" key="7">
    <source>
        <dbReference type="SAM" id="MobiDB-lite"/>
    </source>
</evidence>
<accession>X6MGG1</accession>
<evidence type="ECO:0000256" key="6">
    <source>
        <dbReference type="RuleBase" id="RU003651"/>
    </source>
</evidence>
<gene>
    <name evidence="9" type="ORF">RFI_24881</name>
</gene>
<dbReference type="InterPro" id="IPR003960">
    <property type="entry name" value="ATPase_AAA_CS"/>
</dbReference>
<keyword evidence="3" id="KW-1000">Mitochondrion outer membrane</keyword>
<dbReference type="Pfam" id="PF17862">
    <property type="entry name" value="AAA_lid_3"/>
    <property type="match status" value="1"/>
</dbReference>
<comment type="similarity">
    <text evidence="6">Belongs to the AAA ATPase family.</text>
</comment>
<dbReference type="OrthoDB" id="10254455at2759"/>
<dbReference type="Pfam" id="PF00004">
    <property type="entry name" value="AAA"/>
    <property type="match status" value="1"/>
</dbReference>
<evidence type="ECO:0000313" key="9">
    <source>
        <dbReference type="EMBL" id="ETO12497.1"/>
    </source>
</evidence>
<evidence type="ECO:0000259" key="8">
    <source>
        <dbReference type="SMART" id="SM00382"/>
    </source>
</evidence>
<feature type="region of interest" description="Disordered" evidence="7">
    <location>
        <begin position="306"/>
        <end position="333"/>
    </location>
</feature>
<reference evidence="9 10" key="1">
    <citation type="journal article" date="2013" name="Curr. Biol.">
        <title>The Genome of the Foraminiferan Reticulomyxa filosa.</title>
        <authorList>
            <person name="Glockner G."/>
            <person name="Hulsmann N."/>
            <person name="Schleicher M."/>
            <person name="Noegel A.A."/>
            <person name="Eichinger L."/>
            <person name="Gallinger C."/>
            <person name="Pawlowski J."/>
            <person name="Sierra R."/>
            <person name="Euteneuer U."/>
            <person name="Pillet L."/>
            <person name="Moustafa A."/>
            <person name="Platzer M."/>
            <person name="Groth M."/>
            <person name="Szafranski K."/>
            <person name="Schliwa M."/>
        </authorList>
    </citation>
    <scope>NUCLEOTIDE SEQUENCE [LARGE SCALE GENOMIC DNA]</scope>
</reference>
<evidence type="ECO:0000256" key="2">
    <source>
        <dbReference type="ARBA" id="ARBA00022741"/>
    </source>
</evidence>
<name>X6MGG1_RETFI</name>
<evidence type="ECO:0000256" key="5">
    <source>
        <dbReference type="ARBA" id="ARBA00023128"/>
    </source>
</evidence>
<proteinExistence type="inferred from homology"/>
<dbReference type="SMART" id="SM00382">
    <property type="entry name" value="AAA"/>
    <property type="match status" value="1"/>
</dbReference>
<feature type="domain" description="AAA+ ATPase" evidence="8">
    <location>
        <begin position="60"/>
        <end position="249"/>
    </location>
</feature>
<feature type="compositionally biased region" description="Basic and acidic residues" evidence="7">
    <location>
        <begin position="308"/>
        <end position="333"/>
    </location>
</feature>